<evidence type="ECO:0000313" key="11">
    <source>
        <dbReference type="EMBL" id="MEA5457282.1"/>
    </source>
</evidence>
<evidence type="ECO:0000256" key="2">
    <source>
        <dbReference type="ARBA" id="ARBA00005417"/>
    </source>
</evidence>
<dbReference type="Proteomes" id="UP001304769">
    <property type="component" value="Unassembled WGS sequence"/>
</dbReference>
<dbReference type="PANTHER" id="PTHR43297:SF14">
    <property type="entry name" value="ATPASE AAA-TYPE CORE DOMAIN-CONTAINING PROTEIN"/>
    <property type="match status" value="1"/>
</dbReference>
<keyword evidence="5" id="KW-0997">Cell inner membrane</keyword>
<dbReference type="InterPro" id="IPR003593">
    <property type="entry name" value="AAA+_ATPase"/>
</dbReference>
<dbReference type="NCBIfam" id="NF008453">
    <property type="entry name" value="PRK11308.1"/>
    <property type="match status" value="2"/>
</dbReference>
<dbReference type="Pfam" id="PF00005">
    <property type="entry name" value="ABC_tran"/>
    <property type="match status" value="2"/>
</dbReference>
<keyword evidence="7 11" id="KW-0067">ATP-binding</keyword>
<evidence type="ECO:0000256" key="5">
    <source>
        <dbReference type="ARBA" id="ARBA00022519"/>
    </source>
</evidence>
<dbReference type="SUPFAM" id="SSF52540">
    <property type="entry name" value="P-loop containing nucleoside triphosphate hydrolases"/>
    <property type="match status" value="2"/>
</dbReference>
<keyword evidence="3" id="KW-0813">Transport</keyword>
<keyword evidence="4" id="KW-1003">Cell membrane</keyword>
<dbReference type="EMBL" id="JAYGGQ010000025">
    <property type="protein sequence ID" value="MEA5457282.1"/>
    <property type="molecule type" value="Genomic_DNA"/>
</dbReference>
<dbReference type="PANTHER" id="PTHR43297">
    <property type="entry name" value="OLIGOPEPTIDE TRANSPORT ATP-BINDING PROTEIN APPD"/>
    <property type="match status" value="1"/>
</dbReference>
<evidence type="ECO:0000256" key="7">
    <source>
        <dbReference type="ARBA" id="ARBA00022840"/>
    </source>
</evidence>
<evidence type="ECO:0000313" key="12">
    <source>
        <dbReference type="Proteomes" id="UP001304769"/>
    </source>
</evidence>
<evidence type="ECO:0000256" key="4">
    <source>
        <dbReference type="ARBA" id="ARBA00022475"/>
    </source>
</evidence>
<comment type="subcellular location">
    <subcellularLocation>
        <location evidence="1">Cell membrane</location>
        <topology evidence="1">Peripheral membrane protein</topology>
    </subcellularLocation>
</comment>
<reference evidence="11 12" key="1">
    <citation type="submission" date="2023-12" db="EMBL/GenBank/DDBJ databases">
        <title>Sinomonas terricola sp. nov, isolated from litchi orchard soil in Guangdong, PR China.</title>
        <authorList>
            <person name="Jiaxin W."/>
            <person name="Yang Z."/>
            <person name="Honghui Z."/>
        </authorList>
    </citation>
    <scope>NUCLEOTIDE SEQUENCE [LARGE SCALE GENOMIC DNA]</scope>
    <source>
        <strain evidence="11 12">JGH33</strain>
    </source>
</reference>
<feature type="domain" description="ABC transporter" evidence="10">
    <location>
        <begin position="23"/>
        <end position="269"/>
    </location>
</feature>
<organism evidence="11 12">
    <name type="scientific">Sinomonas terricola</name>
    <dbReference type="NCBI Taxonomy" id="3110330"/>
    <lineage>
        <taxon>Bacteria</taxon>
        <taxon>Bacillati</taxon>
        <taxon>Actinomycetota</taxon>
        <taxon>Actinomycetes</taxon>
        <taxon>Micrococcales</taxon>
        <taxon>Micrococcaceae</taxon>
        <taxon>Sinomonas</taxon>
    </lineage>
</organism>
<feature type="domain" description="ABC transporter" evidence="10">
    <location>
        <begin position="296"/>
        <end position="539"/>
    </location>
</feature>
<evidence type="ECO:0000256" key="9">
    <source>
        <dbReference type="ARBA" id="ARBA00023136"/>
    </source>
</evidence>
<sequence length="582" mass="63048">MPGPELHLSAEKPLVAQAPLLSIRDLSVRFGGRDNSTSAVHSLSMDVLPGRSVALVGESGSGKTVSMRSLLRLLPEGAEVHGSAVLAGRELLTLSDEEIRQVRGRQVAMVFQNALSALNPTRTLKVQLTEHLRWHHVCSQREAHERAVEALRRVGIPEPERRINMYPFQLSGGMRQRATIAMAIVTEPSVLIADEPTTALDVTVQRQVLDVLRQLREDGLAIIMVTHDLGVARYLCDDVVVMRHGKVVETAPIEEFVSHPRAQYSRELTNSSPEIRIAPLAAETATPVAQPATPLLHAKGLQKTFHGRGGDVLAVAGVDIDVAPGETLAVVGESGSGKSTLARLAMGLIASDAGVVEFDGANVSEMRRDARRDFRRRTQMVFQNPFGSLLPHRSIADNIAEPLRVHGVGSKGRRYARALELMALVGLPTERAGDYPRQFSGGQQQRVAIARALALDPDLLICDEPTSALDVSIQAQVLDLLDELKSTLNLSMLFITHNLAVAQRMSDRIAVMRSGRIVESAGSDALFANPLHPYTRALISAVLPVRSAARPLHLAVGPDADGGEIREVAPGHLVRAHREEVE</sequence>
<dbReference type="PROSITE" id="PS50893">
    <property type="entry name" value="ABC_TRANSPORTER_2"/>
    <property type="match status" value="2"/>
</dbReference>
<protein>
    <submittedName>
        <fullName evidence="11">ABC transporter ATP-binding protein</fullName>
    </submittedName>
</protein>
<keyword evidence="9" id="KW-0472">Membrane</keyword>
<evidence type="ECO:0000256" key="3">
    <source>
        <dbReference type="ARBA" id="ARBA00022448"/>
    </source>
</evidence>
<dbReference type="InterPro" id="IPR017871">
    <property type="entry name" value="ABC_transporter-like_CS"/>
</dbReference>
<dbReference type="PROSITE" id="PS00211">
    <property type="entry name" value="ABC_TRANSPORTER_1"/>
    <property type="match status" value="2"/>
</dbReference>
<dbReference type="InterPro" id="IPR013563">
    <property type="entry name" value="Oligopep_ABC_C"/>
</dbReference>
<name>A0ABU5TC64_9MICC</name>
<accession>A0ABU5TC64</accession>
<proteinExistence type="inferred from homology"/>
<dbReference type="RefSeq" id="WP_323281194.1">
    <property type="nucleotide sequence ID" value="NZ_JAYGGQ010000025.1"/>
</dbReference>
<evidence type="ECO:0000256" key="6">
    <source>
        <dbReference type="ARBA" id="ARBA00022741"/>
    </source>
</evidence>
<dbReference type="NCBIfam" id="NF007739">
    <property type="entry name" value="PRK10419.1"/>
    <property type="match status" value="2"/>
</dbReference>
<dbReference type="GO" id="GO:0005524">
    <property type="term" value="F:ATP binding"/>
    <property type="evidence" value="ECO:0007669"/>
    <property type="project" value="UniProtKB-KW"/>
</dbReference>
<dbReference type="Pfam" id="PF08352">
    <property type="entry name" value="oligo_HPY"/>
    <property type="match status" value="1"/>
</dbReference>
<keyword evidence="8" id="KW-1278">Translocase</keyword>
<comment type="similarity">
    <text evidence="2">Belongs to the ABC transporter superfamily.</text>
</comment>
<dbReference type="CDD" id="cd03257">
    <property type="entry name" value="ABC_NikE_OppD_transporters"/>
    <property type="match status" value="2"/>
</dbReference>
<dbReference type="InterPro" id="IPR050388">
    <property type="entry name" value="ABC_Ni/Peptide_Import"/>
</dbReference>
<dbReference type="SMART" id="SM00382">
    <property type="entry name" value="AAA"/>
    <property type="match status" value="2"/>
</dbReference>
<comment type="caution">
    <text evidence="11">The sequence shown here is derived from an EMBL/GenBank/DDBJ whole genome shotgun (WGS) entry which is preliminary data.</text>
</comment>
<evidence type="ECO:0000256" key="8">
    <source>
        <dbReference type="ARBA" id="ARBA00022967"/>
    </source>
</evidence>
<dbReference type="InterPro" id="IPR003439">
    <property type="entry name" value="ABC_transporter-like_ATP-bd"/>
</dbReference>
<keyword evidence="6" id="KW-0547">Nucleotide-binding</keyword>
<evidence type="ECO:0000256" key="1">
    <source>
        <dbReference type="ARBA" id="ARBA00004202"/>
    </source>
</evidence>
<keyword evidence="12" id="KW-1185">Reference proteome</keyword>
<dbReference type="Gene3D" id="3.40.50.300">
    <property type="entry name" value="P-loop containing nucleotide triphosphate hydrolases"/>
    <property type="match status" value="2"/>
</dbReference>
<gene>
    <name evidence="11" type="ORF">SPF06_21405</name>
</gene>
<evidence type="ECO:0000259" key="10">
    <source>
        <dbReference type="PROSITE" id="PS50893"/>
    </source>
</evidence>
<dbReference type="InterPro" id="IPR027417">
    <property type="entry name" value="P-loop_NTPase"/>
</dbReference>